<dbReference type="OrthoDB" id="9814399at2"/>
<dbReference type="PANTHER" id="PTHR36919">
    <property type="entry name" value="BLR1215 PROTEIN"/>
    <property type="match status" value="1"/>
</dbReference>
<dbReference type="AlphaFoldDB" id="A0A3A8EHZ8"/>
<keyword evidence="4" id="KW-1185">Reference proteome</keyword>
<sequence length="145" mass="15442">MKKIALALGLLGLTALANAADPLNGTTWKTIDDKTKQPKAIVKFTEQKNGTLTASIQSILTVGEENACTKCEGPYHNKSLKGLRIVSGLKNVGGNSYENGSILDPQSGKTYKLKGELANGGKKLELRGYIGVAALGRNQTWIRAN</sequence>
<protein>
    <submittedName>
        <fullName evidence="3">DUF2147 domain-containing protein</fullName>
    </submittedName>
</protein>
<keyword evidence="1" id="KW-0732">Signal</keyword>
<name>A0A3A8EHZ8_9GAMM</name>
<dbReference type="Gene3D" id="2.40.128.520">
    <property type="match status" value="1"/>
</dbReference>
<proteinExistence type="predicted"/>
<reference evidence="3 4" key="1">
    <citation type="submission" date="2018-09" db="EMBL/GenBank/DDBJ databases">
        <title>The draft genome of Acinetobacter spp. strains.</title>
        <authorList>
            <person name="Qin J."/>
            <person name="Feng Y."/>
            <person name="Zong Z."/>
        </authorList>
    </citation>
    <scope>NUCLEOTIDE SEQUENCE [LARGE SCALE GENOMIC DNA]</scope>
    <source>
        <strain evidence="3 4">WCHAc060012</strain>
    </source>
</reference>
<feature type="signal peptide" evidence="1">
    <location>
        <begin position="1"/>
        <end position="19"/>
    </location>
</feature>
<gene>
    <name evidence="3" type="ORF">D7V32_14385</name>
</gene>
<dbReference type="RefSeq" id="WP_120403541.1">
    <property type="nucleotide sequence ID" value="NZ_RAXV01000037.1"/>
</dbReference>
<dbReference type="InterPro" id="IPR019223">
    <property type="entry name" value="DUF2147"/>
</dbReference>
<dbReference type="EMBL" id="RAXV01000037">
    <property type="protein sequence ID" value="RKG29614.1"/>
    <property type="molecule type" value="Genomic_DNA"/>
</dbReference>
<evidence type="ECO:0000313" key="3">
    <source>
        <dbReference type="EMBL" id="RKG29614.1"/>
    </source>
</evidence>
<evidence type="ECO:0000259" key="2">
    <source>
        <dbReference type="Pfam" id="PF09917"/>
    </source>
</evidence>
<evidence type="ECO:0000313" key="4">
    <source>
        <dbReference type="Proteomes" id="UP000282388"/>
    </source>
</evidence>
<feature type="domain" description="DUF2147" evidence="2">
    <location>
        <begin position="27"/>
        <end position="143"/>
    </location>
</feature>
<dbReference type="Pfam" id="PF09917">
    <property type="entry name" value="DUF2147"/>
    <property type="match status" value="1"/>
</dbReference>
<evidence type="ECO:0000256" key="1">
    <source>
        <dbReference type="SAM" id="SignalP"/>
    </source>
</evidence>
<organism evidence="3 4">
    <name type="scientific">Acinetobacter tianfuensis</name>
    <dbReference type="NCBI Taxonomy" id="2419603"/>
    <lineage>
        <taxon>Bacteria</taxon>
        <taxon>Pseudomonadati</taxon>
        <taxon>Pseudomonadota</taxon>
        <taxon>Gammaproteobacteria</taxon>
        <taxon>Moraxellales</taxon>
        <taxon>Moraxellaceae</taxon>
        <taxon>Acinetobacter</taxon>
    </lineage>
</organism>
<dbReference type="PANTHER" id="PTHR36919:SF3">
    <property type="entry name" value="BLL5882 PROTEIN"/>
    <property type="match status" value="1"/>
</dbReference>
<comment type="caution">
    <text evidence="3">The sequence shown here is derived from an EMBL/GenBank/DDBJ whole genome shotgun (WGS) entry which is preliminary data.</text>
</comment>
<dbReference type="Proteomes" id="UP000282388">
    <property type="component" value="Unassembled WGS sequence"/>
</dbReference>
<accession>A0A3A8EHZ8</accession>
<feature type="chain" id="PRO_5017314628" evidence="1">
    <location>
        <begin position="20"/>
        <end position="145"/>
    </location>
</feature>